<accession>A0A0F7U573</accession>
<dbReference type="STRING" id="104259.A0A0F7U573"/>
<evidence type="ECO:0000259" key="2">
    <source>
        <dbReference type="PROSITE" id="PS51388"/>
    </source>
</evidence>
<protein>
    <recommendedName>
        <fullName evidence="2">GED domain-containing protein</fullName>
    </recommendedName>
</protein>
<proteinExistence type="predicted"/>
<feature type="compositionally biased region" description="Basic and acidic residues" evidence="1">
    <location>
        <begin position="296"/>
        <end position="308"/>
    </location>
</feature>
<dbReference type="PROSITE" id="PS51388">
    <property type="entry name" value="GED"/>
    <property type="match status" value="1"/>
</dbReference>
<dbReference type="InterPro" id="IPR020850">
    <property type="entry name" value="GED_dom"/>
</dbReference>
<evidence type="ECO:0000313" key="4">
    <source>
        <dbReference type="Proteomes" id="UP000042958"/>
    </source>
</evidence>
<organism evidence="3 4">
    <name type="scientific">Penicillium brasilianum</name>
    <dbReference type="NCBI Taxonomy" id="104259"/>
    <lineage>
        <taxon>Eukaryota</taxon>
        <taxon>Fungi</taxon>
        <taxon>Dikarya</taxon>
        <taxon>Ascomycota</taxon>
        <taxon>Pezizomycotina</taxon>
        <taxon>Eurotiomycetes</taxon>
        <taxon>Eurotiomycetidae</taxon>
        <taxon>Eurotiales</taxon>
        <taxon>Aspergillaceae</taxon>
        <taxon>Penicillium</taxon>
    </lineage>
</organism>
<evidence type="ECO:0000313" key="3">
    <source>
        <dbReference type="EMBL" id="CEJ62552.1"/>
    </source>
</evidence>
<name>A0A0F7U573_PENBI</name>
<feature type="domain" description="GED" evidence="2">
    <location>
        <begin position="149"/>
        <end position="240"/>
    </location>
</feature>
<dbReference type="OrthoDB" id="4368640at2759"/>
<evidence type="ECO:0000256" key="1">
    <source>
        <dbReference type="SAM" id="MobiDB-lite"/>
    </source>
</evidence>
<keyword evidence="4" id="KW-1185">Reference proteome</keyword>
<reference evidence="4" key="1">
    <citation type="journal article" date="2015" name="Genome Announc.">
        <title>Draft genome sequence of the fungus Penicillium brasilianum MG11.</title>
        <authorList>
            <person name="Horn F."/>
            <person name="Linde J."/>
            <person name="Mattern D.J."/>
            <person name="Walther G."/>
            <person name="Guthke R."/>
            <person name="Brakhage A.A."/>
            <person name="Valiante V."/>
        </authorList>
    </citation>
    <scope>NUCLEOTIDE SEQUENCE [LARGE SCALE GENOMIC DNA]</scope>
    <source>
        <strain evidence="4">MG11</strain>
    </source>
</reference>
<feature type="region of interest" description="Disordered" evidence="1">
    <location>
        <begin position="274"/>
        <end position="347"/>
    </location>
</feature>
<sequence>MIVKDLFQEQCIPWEDITQNHIDAAWRAARDFLQHAVSYVADGATSKTLFHKVLLPALGGLRHTLEKASGSFLMSHQRGHPITYNHYFTESLQDTRADRQKEAFREALQSYFGVDSLSTSHSVEHPINLRGLFNTLLQKTVPDMTRFASEEALDCMLAYYKVALKRFVDDIATEVIEVKLLSELPTLFTPISAFEMPKELVTQIAGESEESQSLREQLNKKLWVLTKGSDTCRRFVGIRGLDPNDTIDDKKPQGLTALSDKSYCSIELSEEDVAIESESDNEHPTPRSPAIPDQTAKTEFDHEGHTTEPEQLSAAHVRATIIKRGKKKEKAAAKMQSPVEPEFEYPA</sequence>
<dbReference type="AlphaFoldDB" id="A0A0F7U573"/>
<dbReference type="Proteomes" id="UP000042958">
    <property type="component" value="Unassembled WGS sequence"/>
</dbReference>
<dbReference type="EMBL" id="CDHK01000018">
    <property type="protein sequence ID" value="CEJ62552.1"/>
    <property type="molecule type" value="Genomic_DNA"/>
</dbReference>
<gene>
    <name evidence="3" type="ORF">PMG11_11049</name>
</gene>